<dbReference type="PROSITE" id="PS50893">
    <property type="entry name" value="ABC_TRANSPORTER_2"/>
    <property type="match status" value="1"/>
</dbReference>
<dbReference type="OrthoDB" id="389713at2"/>
<keyword evidence="5" id="KW-1133">Transmembrane helix</keyword>
<dbReference type="SMART" id="SM00382">
    <property type="entry name" value="AAA"/>
    <property type="match status" value="1"/>
</dbReference>
<dbReference type="PANTHER" id="PTHR42734:SF5">
    <property type="entry name" value="IRON TRANSPORT SYSTEM ATP-BINDING PROTEIN HI_0361-RELATED"/>
    <property type="match status" value="1"/>
</dbReference>
<keyword evidence="2" id="KW-0813">Transport</keyword>
<dbReference type="PATRIC" id="fig|1212765.3.peg.135"/>
<dbReference type="STRING" id="1212765.MHLP_00550"/>
<evidence type="ECO:0000256" key="4">
    <source>
        <dbReference type="ARBA" id="ARBA00022840"/>
    </source>
</evidence>
<evidence type="ECO:0000256" key="5">
    <source>
        <dbReference type="SAM" id="Phobius"/>
    </source>
</evidence>
<comment type="similarity">
    <text evidence="1">Belongs to the ABC transporter superfamily.</text>
</comment>
<reference evidence="7 8" key="1">
    <citation type="journal article" date="2012" name="J. Bacteriol.">
        <title>Genome Sequence of "Candidatus Mycoplasma haemolamae" Strain Purdue, a Red Blood Cell Pathogen of Alpacas (Vicugna pacos) and Llamas (Lama glama).</title>
        <authorList>
            <person name="Guimaraes A.M."/>
            <person name="Toth B."/>
            <person name="Santos A.P."/>
            <person name="do Nascimento N.C."/>
            <person name="Kritchevsky J.E."/>
            <person name="Messick J.B."/>
        </authorList>
    </citation>
    <scope>NUCLEOTIDE SEQUENCE [LARGE SCALE GENOMIC DNA]</scope>
    <source>
        <strain evidence="7 8">Purdue</strain>
    </source>
</reference>
<evidence type="ECO:0000313" key="7">
    <source>
        <dbReference type="EMBL" id="AFO51690.1"/>
    </source>
</evidence>
<dbReference type="CDD" id="cd03214">
    <property type="entry name" value="ABC_Iron-Siderophores_B12_Hemin"/>
    <property type="match status" value="1"/>
</dbReference>
<feature type="transmembrane region" description="Helical" evidence="5">
    <location>
        <begin position="175"/>
        <end position="199"/>
    </location>
</feature>
<dbReference type="Proteomes" id="UP000006502">
    <property type="component" value="Chromosome"/>
</dbReference>
<dbReference type="EMBL" id="CP003731">
    <property type="protein sequence ID" value="AFO51690.1"/>
    <property type="molecule type" value="Genomic_DNA"/>
</dbReference>
<feature type="transmembrane region" description="Helical" evidence="5">
    <location>
        <begin position="211"/>
        <end position="229"/>
    </location>
</feature>
<dbReference type="PROSITE" id="PS00211">
    <property type="entry name" value="ABC_TRANSPORTER_1"/>
    <property type="match status" value="1"/>
</dbReference>
<dbReference type="KEGG" id="mhl:MHLP_00550"/>
<sequence length="512" mass="57781">MRHLLLSAFASASSLLGCSTYFLNSKIENDYKQLTSDGFLKEQQQESQEQSQNPNRNAWTLLYHSGAFAHLKSLMNQIDLSGSSQVATLTSSSSSSSSSESSQHSLVTDASKIYPERLKKLVNGFVKNIGWSALIQPLEQESSSTPQAQNGQSDAALKLPSFRNKFFALNSWIEIALLNVVGKAVALIGLGTLLGLLLFDKKTKKKEKILRVGYHLLTQLPGWLLIYLFKRFKKQTYLKEFSPREKIGNLFSKTAAKNDISVSGLTFFRGMNRILHPMSFGLKEKEFYSIIGPNGAGKTTLLKNIGKILNPTTGSVQLSERELSKIPNKLFWNRVAYVPQEMNIQLDTPVYDFLLYSRYVGLSRTQKATKEDHLRVLKAIKEAQIEPLRWSRMGELSGGQRQKVILASILVKDAELILMDEPTTFLDVDNRNFLISFFKKLHDSGKTIVANLHNFTEINQLSTKVIALKDGKLEKLSSKEEVLDPEFLNYLYDLNLPRERWETLLSSNTCSY</sequence>
<dbReference type="InterPro" id="IPR050153">
    <property type="entry name" value="Metal_Ion_Import_ABC"/>
</dbReference>
<gene>
    <name evidence="7" type="ordered locus">MHLP_00550</name>
</gene>
<dbReference type="GO" id="GO:0005524">
    <property type="term" value="F:ATP binding"/>
    <property type="evidence" value="ECO:0007669"/>
    <property type="project" value="UniProtKB-KW"/>
</dbReference>
<dbReference type="PANTHER" id="PTHR42734">
    <property type="entry name" value="METAL TRANSPORT SYSTEM ATP-BINDING PROTEIN TM_0124-RELATED"/>
    <property type="match status" value="1"/>
</dbReference>
<protein>
    <submittedName>
        <fullName evidence="7">Ferrichrome ABC transporter ATPase</fullName>
    </submittedName>
</protein>
<evidence type="ECO:0000256" key="2">
    <source>
        <dbReference type="ARBA" id="ARBA00022448"/>
    </source>
</evidence>
<keyword evidence="5" id="KW-0812">Transmembrane</keyword>
<evidence type="ECO:0000256" key="1">
    <source>
        <dbReference type="ARBA" id="ARBA00005417"/>
    </source>
</evidence>
<evidence type="ECO:0000313" key="8">
    <source>
        <dbReference type="Proteomes" id="UP000006502"/>
    </source>
</evidence>
<dbReference type="HOGENOM" id="CLU_548375_0_0_14"/>
<dbReference type="GO" id="GO:0016887">
    <property type="term" value="F:ATP hydrolysis activity"/>
    <property type="evidence" value="ECO:0007669"/>
    <property type="project" value="InterPro"/>
</dbReference>
<reference evidence="8" key="2">
    <citation type="submission" date="2012-07" db="EMBL/GenBank/DDBJ databases">
        <title>Complete genome sequence of 'Candidatus Mycoplasma haemolamae'.</title>
        <authorList>
            <person name="Guimaraes A.M.S."/>
            <person name="Toth B."/>
            <person name="Santos A.P."/>
            <person name="Nascimento N.C."/>
            <person name="Sojka J.E."/>
            <person name="Messick J.B."/>
        </authorList>
    </citation>
    <scope>NUCLEOTIDE SEQUENCE [LARGE SCALE GENOMIC DNA]</scope>
    <source>
        <strain evidence="8">Purdue</strain>
    </source>
</reference>
<feature type="domain" description="ABC transporter" evidence="6">
    <location>
        <begin position="260"/>
        <end position="495"/>
    </location>
</feature>
<dbReference type="Pfam" id="PF00005">
    <property type="entry name" value="ABC_tran"/>
    <property type="match status" value="1"/>
</dbReference>
<dbReference type="InterPro" id="IPR017871">
    <property type="entry name" value="ABC_transporter-like_CS"/>
</dbReference>
<keyword evidence="8" id="KW-1185">Reference proteome</keyword>
<keyword evidence="5" id="KW-0472">Membrane</keyword>
<dbReference type="InterPro" id="IPR027417">
    <property type="entry name" value="P-loop_NTPase"/>
</dbReference>
<dbReference type="InterPro" id="IPR003593">
    <property type="entry name" value="AAA+_ATPase"/>
</dbReference>
<evidence type="ECO:0000259" key="6">
    <source>
        <dbReference type="PROSITE" id="PS50893"/>
    </source>
</evidence>
<evidence type="ECO:0000256" key="3">
    <source>
        <dbReference type="ARBA" id="ARBA00022741"/>
    </source>
</evidence>
<organism evidence="7 8">
    <name type="scientific">Mycoplasma haematolamae (strain Purdue)</name>
    <dbReference type="NCBI Taxonomy" id="1212765"/>
    <lineage>
        <taxon>Bacteria</taxon>
        <taxon>Bacillati</taxon>
        <taxon>Mycoplasmatota</taxon>
        <taxon>Mollicutes</taxon>
        <taxon>Mycoplasmataceae</taxon>
        <taxon>Mycoplasma</taxon>
    </lineage>
</organism>
<dbReference type="Gene3D" id="3.40.50.300">
    <property type="entry name" value="P-loop containing nucleotide triphosphate hydrolases"/>
    <property type="match status" value="1"/>
</dbReference>
<keyword evidence="4" id="KW-0067">ATP-binding</keyword>
<dbReference type="PROSITE" id="PS51257">
    <property type="entry name" value="PROKAR_LIPOPROTEIN"/>
    <property type="match status" value="1"/>
</dbReference>
<dbReference type="SUPFAM" id="SSF52540">
    <property type="entry name" value="P-loop containing nucleoside triphosphate hydrolases"/>
    <property type="match status" value="1"/>
</dbReference>
<accession>I7B8W8</accession>
<name>I7B8W8_MYCHA</name>
<dbReference type="InterPro" id="IPR003439">
    <property type="entry name" value="ABC_transporter-like_ATP-bd"/>
</dbReference>
<keyword evidence="3" id="KW-0547">Nucleotide-binding</keyword>
<dbReference type="AlphaFoldDB" id="I7B8W8"/>
<proteinExistence type="inferred from homology"/>